<dbReference type="Pfam" id="PF00717">
    <property type="entry name" value="Peptidase_S24"/>
    <property type="match status" value="1"/>
</dbReference>
<dbReference type="PROSITE" id="PS50943">
    <property type="entry name" value="HTH_CROC1"/>
    <property type="match status" value="1"/>
</dbReference>
<evidence type="ECO:0000256" key="1">
    <source>
        <dbReference type="ARBA" id="ARBA00023125"/>
    </source>
</evidence>
<dbReference type="Proteomes" id="UP000539538">
    <property type="component" value="Unassembled WGS sequence"/>
</dbReference>
<dbReference type="InterPro" id="IPR015927">
    <property type="entry name" value="Peptidase_S24_S26A/B/C"/>
</dbReference>
<keyword evidence="1" id="KW-0238">DNA-binding</keyword>
<sequence length="241" mass="27117">MKNNIAAIRAAKGMSQADLAEQLDMHWTNLSKIERDKSNPGMDRYQQIAQVLGVDLNELFGEEFEGTSDRGSDAEAAPFLPYAGIAQAGVFVDINLHSNHEPQAVAISPDPRYRRARQYVWQVLGDSMNKAGILDGMFAVGVDYLDFVEHYRPIATGDIVVVERMRFDGQERERTIKRYWEEPNGIALMPESTNLHHKPILIPKNGIVEGEEIRIIAYVTGSYNLFGKAIFDLDEGQKIHL</sequence>
<dbReference type="InterPro" id="IPR001387">
    <property type="entry name" value="Cro/C1-type_HTH"/>
</dbReference>
<dbReference type="InterPro" id="IPR010982">
    <property type="entry name" value="Lambda_DNA-bd_dom_sf"/>
</dbReference>
<dbReference type="CDD" id="cd00093">
    <property type="entry name" value="HTH_XRE"/>
    <property type="match status" value="1"/>
</dbReference>
<evidence type="ECO:0000313" key="4">
    <source>
        <dbReference type="Proteomes" id="UP000539538"/>
    </source>
</evidence>
<dbReference type="SUPFAM" id="SSF51306">
    <property type="entry name" value="LexA/Signal peptidase"/>
    <property type="match status" value="1"/>
</dbReference>
<dbReference type="RefSeq" id="WP_183264373.1">
    <property type="nucleotide sequence ID" value="NZ_BAAAVZ010000026.1"/>
</dbReference>
<feature type="domain" description="HTH cro/C1-type" evidence="2">
    <location>
        <begin position="5"/>
        <end position="59"/>
    </location>
</feature>
<organism evidence="3 4">
    <name type="scientific">Aminobacter niigataensis</name>
    <dbReference type="NCBI Taxonomy" id="83265"/>
    <lineage>
        <taxon>Bacteria</taxon>
        <taxon>Pseudomonadati</taxon>
        <taxon>Pseudomonadota</taxon>
        <taxon>Alphaproteobacteria</taxon>
        <taxon>Hyphomicrobiales</taxon>
        <taxon>Phyllobacteriaceae</taxon>
        <taxon>Aminobacter</taxon>
    </lineage>
</organism>
<proteinExistence type="predicted"/>
<evidence type="ECO:0000313" key="3">
    <source>
        <dbReference type="EMBL" id="MBB4652970.1"/>
    </source>
</evidence>
<dbReference type="EMBL" id="JACHOT010000009">
    <property type="protein sequence ID" value="MBB4652970.1"/>
    <property type="molecule type" value="Genomic_DNA"/>
</dbReference>
<dbReference type="Gene3D" id="2.10.109.10">
    <property type="entry name" value="Umud Fragment, subunit A"/>
    <property type="match status" value="1"/>
</dbReference>
<dbReference type="SUPFAM" id="SSF47413">
    <property type="entry name" value="lambda repressor-like DNA-binding domains"/>
    <property type="match status" value="1"/>
</dbReference>
<dbReference type="Gene3D" id="1.10.260.40">
    <property type="entry name" value="lambda repressor-like DNA-binding domains"/>
    <property type="match status" value="1"/>
</dbReference>
<dbReference type="InterPro" id="IPR036286">
    <property type="entry name" value="LexA/Signal_pep-like_sf"/>
</dbReference>
<dbReference type="SMART" id="SM00530">
    <property type="entry name" value="HTH_XRE"/>
    <property type="match status" value="1"/>
</dbReference>
<dbReference type="Pfam" id="PF01381">
    <property type="entry name" value="HTH_3"/>
    <property type="match status" value="1"/>
</dbReference>
<dbReference type="PANTHER" id="PTHR46558">
    <property type="entry name" value="TRACRIPTIONAL REGULATORY PROTEIN-RELATED-RELATED"/>
    <property type="match status" value="1"/>
</dbReference>
<reference evidence="3 4" key="1">
    <citation type="submission" date="2020-08" db="EMBL/GenBank/DDBJ databases">
        <title>Genomic Encyclopedia of Type Strains, Phase IV (KMG-IV): sequencing the most valuable type-strain genomes for metagenomic binning, comparative biology and taxonomic classification.</title>
        <authorList>
            <person name="Goeker M."/>
        </authorList>
    </citation>
    <scope>NUCLEOTIDE SEQUENCE [LARGE SCALE GENOMIC DNA]</scope>
    <source>
        <strain evidence="3 4">DSM 7050</strain>
    </source>
</reference>
<dbReference type="CDD" id="cd06529">
    <property type="entry name" value="S24_LexA-like"/>
    <property type="match status" value="1"/>
</dbReference>
<name>A0ABR6L846_9HYPH</name>
<evidence type="ECO:0000259" key="2">
    <source>
        <dbReference type="PROSITE" id="PS50943"/>
    </source>
</evidence>
<dbReference type="PANTHER" id="PTHR46558:SF4">
    <property type="entry name" value="DNA-BIDING PHAGE PROTEIN"/>
    <property type="match status" value="1"/>
</dbReference>
<protein>
    <submittedName>
        <fullName evidence="3">SOS-response transcriptional repressor LexA</fullName>
    </submittedName>
</protein>
<dbReference type="InterPro" id="IPR039418">
    <property type="entry name" value="LexA-like"/>
</dbReference>
<gene>
    <name evidence="3" type="ORF">GGQ99_004754</name>
</gene>
<accession>A0ABR6L846</accession>
<comment type="caution">
    <text evidence="3">The sequence shown here is derived from an EMBL/GenBank/DDBJ whole genome shotgun (WGS) entry which is preliminary data.</text>
</comment>
<keyword evidence="4" id="KW-1185">Reference proteome</keyword>